<dbReference type="Proteomes" id="UP000076874">
    <property type="component" value="Unassembled WGS sequence"/>
</dbReference>
<dbReference type="InterPro" id="IPR008501">
    <property type="entry name" value="THOC7/Mft1"/>
</dbReference>
<comment type="caution">
    <text evidence="4">The sequence shown here is derived from an EMBL/GenBank/DDBJ whole genome shotgun (WGS) entry which is preliminary data.</text>
</comment>
<dbReference type="Pfam" id="PF05615">
    <property type="entry name" value="THOC7"/>
    <property type="match status" value="1"/>
</dbReference>
<proteinExistence type="predicted"/>
<accession>A0A167TVH8</accession>
<protein>
    <submittedName>
        <fullName evidence="4">Tho complex subunit 7/Mft1p</fullName>
    </submittedName>
</protein>
<feature type="region of interest" description="Disordered" evidence="3">
    <location>
        <begin position="45"/>
        <end position="75"/>
    </location>
</feature>
<dbReference type="AlphaFoldDB" id="A0A167TVH8"/>
<dbReference type="GO" id="GO:0000445">
    <property type="term" value="C:THO complex part of transcription export complex"/>
    <property type="evidence" value="ECO:0007669"/>
    <property type="project" value="InterPro"/>
</dbReference>
<dbReference type="OrthoDB" id="205166at2759"/>
<keyword evidence="5" id="KW-1185">Reference proteome</keyword>
<sequence>MASYQILEPKEEEELFKTRLLNVEEKPFKRLTKRLATLNHLLVAAGDPQEPTPPPEGLELVDDNNDNNDNNNEDAAAVGPRRQLVAGLAQVREDATLDFAAFDASVARLQFLYAANERERARYAADRGTILATCQAVRANMTDLRAQLEQARTRLAQRKVFDDLADRITTSKTLRPRPDQQAAIRKLEEECRELQRETAAYAATWRERKEQFARIVDESMRLRRLIRDEKEEVERREGMDDEEAAGGGGGGTATGGAGGGGGSTHRPRRQVVVVVAGGLWAMRAARALRSQAFRHRAGAAKVAATVAKHPIPEAISTETAGGSASRAGSRGPSSRVASRAGSQAASREPTPNLAAPSTTATAGDDVDMAEASDVAGGPAETPLTAASAIGTPLIVASGASTPAGGGGEQMDTT</sequence>
<feature type="region of interest" description="Disordered" evidence="3">
    <location>
        <begin position="313"/>
        <end position="383"/>
    </location>
</feature>
<evidence type="ECO:0000256" key="2">
    <source>
        <dbReference type="ARBA" id="ARBA00023242"/>
    </source>
</evidence>
<reference evidence="4 5" key="1">
    <citation type="journal article" date="2016" name="Genome Biol. Evol.">
        <title>Divergent and convergent evolution of fungal pathogenicity.</title>
        <authorList>
            <person name="Shang Y."/>
            <person name="Xiao G."/>
            <person name="Zheng P."/>
            <person name="Cen K."/>
            <person name="Zhan S."/>
            <person name="Wang C."/>
        </authorList>
    </citation>
    <scope>NUCLEOTIDE SEQUENCE [LARGE SCALE GENOMIC DNA]</scope>
    <source>
        <strain evidence="4 5">RCEF 264</strain>
    </source>
</reference>
<dbReference type="GO" id="GO:0006397">
    <property type="term" value="P:mRNA processing"/>
    <property type="evidence" value="ECO:0007669"/>
    <property type="project" value="InterPro"/>
</dbReference>
<feature type="compositionally biased region" description="Gly residues" evidence="3">
    <location>
        <begin position="245"/>
        <end position="263"/>
    </location>
</feature>
<dbReference type="STRING" id="1081102.A0A167TVH8"/>
<organism evidence="4 5">
    <name type="scientific">Niveomyces insectorum RCEF 264</name>
    <dbReference type="NCBI Taxonomy" id="1081102"/>
    <lineage>
        <taxon>Eukaryota</taxon>
        <taxon>Fungi</taxon>
        <taxon>Dikarya</taxon>
        <taxon>Ascomycota</taxon>
        <taxon>Pezizomycotina</taxon>
        <taxon>Sordariomycetes</taxon>
        <taxon>Hypocreomycetidae</taxon>
        <taxon>Hypocreales</taxon>
        <taxon>Cordycipitaceae</taxon>
        <taxon>Niveomyces</taxon>
    </lineage>
</organism>
<evidence type="ECO:0000256" key="1">
    <source>
        <dbReference type="ARBA" id="ARBA00004123"/>
    </source>
</evidence>
<comment type="subcellular location">
    <subcellularLocation>
        <location evidence="1">Nucleus</location>
    </subcellularLocation>
</comment>
<evidence type="ECO:0000256" key="3">
    <source>
        <dbReference type="SAM" id="MobiDB-lite"/>
    </source>
</evidence>
<evidence type="ECO:0000313" key="4">
    <source>
        <dbReference type="EMBL" id="OAA60994.1"/>
    </source>
</evidence>
<keyword evidence="2" id="KW-0539">Nucleus</keyword>
<gene>
    <name evidence="4" type="ORF">SPI_05018</name>
</gene>
<dbReference type="EMBL" id="AZHD01000008">
    <property type="protein sequence ID" value="OAA60994.1"/>
    <property type="molecule type" value="Genomic_DNA"/>
</dbReference>
<evidence type="ECO:0000313" key="5">
    <source>
        <dbReference type="Proteomes" id="UP000076874"/>
    </source>
</evidence>
<feature type="compositionally biased region" description="Low complexity" evidence="3">
    <location>
        <begin position="320"/>
        <end position="342"/>
    </location>
</feature>
<name>A0A167TVH8_9HYPO</name>
<feature type="region of interest" description="Disordered" evidence="3">
    <location>
        <begin position="231"/>
        <end position="268"/>
    </location>
</feature>